<feature type="domain" description="HD/PDEase" evidence="2">
    <location>
        <begin position="89"/>
        <end position="249"/>
    </location>
</feature>
<dbReference type="Gene3D" id="2.40.10.200">
    <property type="entry name" value="STY4665 C-terminal domain-like"/>
    <property type="match status" value="1"/>
</dbReference>
<evidence type="ECO:0000313" key="3">
    <source>
        <dbReference type="EMBL" id="MBV6531033.1"/>
    </source>
</evidence>
<dbReference type="EMBL" id="JABUMC010000003">
    <property type="protein sequence ID" value="MBV6546183.1"/>
    <property type="molecule type" value="Genomic_DNA"/>
</dbReference>
<dbReference type="Pfam" id="PF07514">
    <property type="entry name" value="TraI_2"/>
    <property type="match status" value="1"/>
</dbReference>
<name>A0A949SY75_9PAST</name>
<dbReference type="Gene3D" id="1.10.10.10">
    <property type="entry name" value="Winged helix-like DNA-binding domain superfamily/Winged helix DNA-binding domain"/>
    <property type="match status" value="1"/>
</dbReference>
<dbReference type="RefSeq" id="WP_157402569.1">
    <property type="nucleotide sequence ID" value="NZ_JABULY010000001.1"/>
</dbReference>
<dbReference type="Pfam" id="PF07515">
    <property type="entry name" value="TraI_2_C"/>
    <property type="match status" value="1"/>
</dbReference>
<dbReference type="InterPro" id="IPR022391">
    <property type="entry name" value="ICE_relaxase_PFGI-1"/>
</dbReference>
<evidence type="ECO:0000259" key="2">
    <source>
        <dbReference type="SMART" id="SM00471"/>
    </source>
</evidence>
<dbReference type="Gene3D" id="1.10.3210.40">
    <property type="match status" value="1"/>
</dbReference>
<dbReference type="AlphaFoldDB" id="A0A949SY75"/>
<dbReference type="SMART" id="SM00471">
    <property type="entry name" value="HDc"/>
    <property type="match status" value="1"/>
</dbReference>
<dbReference type="InterPro" id="IPR036388">
    <property type="entry name" value="WH-like_DNA-bd_sf"/>
</dbReference>
<dbReference type="SUPFAM" id="SSF109604">
    <property type="entry name" value="HD-domain/PDEase-like"/>
    <property type="match status" value="1"/>
</dbReference>
<dbReference type="NCBIfam" id="TIGR03760">
    <property type="entry name" value="ICE_TraI_Pfluor"/>
    <property type="match status" value="1"/>
</dbReference>
<organism evidence="4 5">
    <name type="scientific">Ursidibacter maritimus</name>
    <dbReference type="NCBI Taxonomy" id="1331689"/>
    <lineage>
        <taxon>Bacteria</taxon>
        <taxon>Pseudomonadati</taxon>
        <taxon>Pseudomonadota</taxon>
        <taxon>Gammaproteobacteria</taxon>
        <taxon>Pasteurellales</taxon>
        <taxon>Pasteurellaceae</taxon>
        <taxon>Ursidibacter</taxon>
    </lineage>
</organism>
<dbReference type="OrthoDB" id="6190309at2"/>
<dbReference type="EMBL" id="JABULY010000001">
    <property type="protein sequence ID" value="MBV6531033.1"/>
    <property type="molecule type" value="Genomic_DNA"/>
</dbReference>
<dbReference type="InterPro" id="IPR011093">
    <property type="entry name" value="TraI_2_C"/>
</dbReference>
<reference evidence="4 6" key="1">
    <citation type="journal article" date="2021" name="Mol. Ecol.">
        <title>Polar bear-adapted Ursidibacter maritimus are remarkably conserved after generations in captivity.</title>
        <authorList>
            <person name="Espinosa-Gongora C."/>
            <person name="Hansen M.J."/>
            <person name="Bertelsen M.F."/>
            <person name="Bojesen A.M."/>
        </authorList>
    </citation>
    <scope>NUCLEOTIDE SEQUENCE</scope>
    <source>
        <strain evidence="4">Pb43105x</strain>
        <strain evidence="3 6">Pb43106</strain>
    </source>
</reference>
<feature type="region of interest" description="Disordered" evidence="1">
    <location>
        <begin position="510"/>
        <end position="533"/>
    </location>
</feature>
<dbReference type="NCBIfam" id="NF041494">
    <property type="entry name" value="MobH"/>
    <property type="match status" value="1"/>
</dbReference>
<dbReference type="InterPro" id="IPR011119">
    <property type="entry name" value="Unchr_helicase_relaxase_TraI"/>
</dbReference>
<keyword evidence="6" id="KW-1185">Reference proteome</keyword>
<protein>
    <submittedName>
        <fullName evidence="4">TraI domain-containing protein</fullName>
    </submittedName>
</protein>
<comment type="caution">
    <text evidence="4">The sequence shown here is derived from an EMBL/GenBank/DDBJ whole genome shotgun (WGS) entry which is preliminary data.</text>
</comment>
<proteinExistence type="predicted"/>
<dbReference type="Proteomes" id="UP000732858">
    <property type="component" value="Unassembled WGS sequence"/>
</dbReference>
<sequence>MLNIIRKLVKKPKSDISESKTKEITEGWHQPLPAAELLNTPLRQQYLSTIWQNVSMTPEMFKTFYREPIEKYAEMVQLLPASESHHHSHIGGMLDHGLEVISIAAKLRQSYILPQNAIPEEQSKQRDVWTAVVIYAALLHDIGKCAVDIEVVLRDGSRWFPWQGIPKQPYNFRYIKGRNYDLHPALGGFFANLLIPKSAFDWIAPFPKAFSDLMYFVAGHTDKSGILSEIIQKADQISVTMALGGDPNKLAEKPQMSFAKQLLIALRQVIENYKFNTQQGGCDGWLTHDGLWVMSKSTADNIRAVLIKQGIAVPSQNGKLFDELQTHKLIDITSDGKAIWSCKVTSNQGWTHDKPFSLLRIPAHIVWESIDDRPTLFEGRVEFNGNVDSQGGNELLHMDVTSPPLTTQNNSEIDPNINQSVSIMEDIPQAESSGADFESPIVENVEMLSGIAIKHTSQPVENINTDTSLEFVLDMFPVSGIESINTESVNQTSVIIEPVIDAATINNETVAEQQRPQQKLKSEGSSKKARVTKTNVSKANTDIDISNEQYDTNPELDPLKFIDWIKAGIISGSLFVNRPNAVIHKVEDHLFLVTPSIFKIYLRDVVKRTDTASWELLQKRFQTLGIHRRQHLEGDSRNIWKCSVIGPNKKSELSGFLIQDPKLLIGDKIFLNNQWLTLRGELK</sequence>
<dbReference type="InterPro" id="IPR036390">
    <property type="entry name" value="WH_DNA-bd_sf"/>
</dbReference>
<evidence type="ECO:0000313" key="6">
    <source>
        <dbReference type="Proteomes" id="UP001196379"/>
    </source>
</evidence>
<gene>
    <name evidence="3" type="ORF">HT657_02530</name>
    <name evidence="4" type="ORF">HT672_02565</name>
</gene>
<feature type="compositionally biased region" description="Polar residues" evidence="1">
    <location>
        <begin position="510"/>
        <end position="519"/>
    </location>
</feature>
<evidence type="ECO:0000313" key="5">
    <source>
        <dbReference type="Proteomes" id="UP000732858"/>
    </source>
</evidence>
<dbReference type="SUPFAM" id="SSF46785">
    <property type="entry name" value="Winged helix' DNA-binding domain"/>
    <property type="match status" value="1"/>
</dbReference>
<accession>A0A949SY75</accession>
<dbReference type="InterPro" id="IPR003607">
    <property type="entry name" value="HD/PDEase_dom"/>
</dbReference>
<evidence type="ECO:0000256" key="1">
    <source>
        <dbReference type="SAM" id="MobiDB-lite"/>
    </source>
</evidence>
<evidence type="ECO:0000313" key="4">
    <source>
        <dbReference type="EMBL" id="MBV6546183.1"/>
    </source>
</evidence>
<dbReference type="GeneID" id="65548381"/>
<dbReference type="Proteomes" id="UP001196379">
    <property type="component" value="Unassembled WGS sequence"/>
</dbReference>